<dbReference type="InterPro" id="IPR036890">
    <property type="entry name" value="HATPase_C_sf"/>
</dbReference>
<keyword evidence="4" id="KW-0175">Coiled coil</keyword>
<dbReference type="PANTHER" id="PTHR43065:SF42">
    <property type="entry name" value="TWO-COMPONENT SENSOR PPRA"/>
    <property type="match status" value="1"/>
</dbReference>
<sequence length="730" mass="81977">MKHLFKVFLFILIGCQVWAQSRAPIKSISSDGFSLSKFWKWKEGDNAAWAAPSFNDSTWKDAPVLYKNISHFPELRKAQIGWFRKPIRLDSSLAKKTLFLNIEQMGASEIYLDGKLLHKIGVVSTNPAVEKTKVLAELLPITLPDTLQHVLAIRYSFTKSNFYFPGTGQELFKIKLHDINRWGGSFYRDNLEMSRALAFCIGVFFIFSLLHFLFYSTNRQQKVSLSLGFTLLFFGISFFADFLDDHITTISGHEINELITLITLYLGLLLINVSLYLYLDQPFKYFFYLQAGLMVLALTSTIFDITLPFELQTWPFFVLLFVDFIRVSILADRRRHPNAKVPVNTLIAMAVCIVVFFAVSILFGMLAYNIDSIQSTSEYFLVVLGILALIFVLSIPVGLSLSLVKEYTRTHRSLLKKITEIEELSARNLAQEQEKQHLLSTQNELLEKQVATRTSELKKSLQSLKATQAQLVQSEKLASLGELTAGIAHEIQNPLNFVNNFSEVSTELIDEMKEEIERGDTEEVKAIAGDLQQNLQKIVHHGKRASSIVKGMLEHSRMGTGERQLTDINALCDEYLRLSYHGMRAKDKSFNADFELITEPDLPRISVVSQDVGRVLLNLINNAFYAVNVARASSPSFKPKVSVFTEKSDNQLIIKVKDNGGGMSDKVKAKIFQPFFTTKPTGQGTGLGLSLAYDIITKGHGGKIDVESAEGNGTTFTIRLPIATAPVAVS</sequence>
<keyword evidence="8" id="KW-0418">Kinase</keyword>
<dbReference type="Gene3D" id="3.30.565.10">
    <property type="entry name" value="Histidine kinase-like ATPase, C-terminal domain"/>
    <property type="match status" value="1"/>
</dbReference>
<keyword evidence="5" id="KW-1133">Transmembrane helix</keyword>
<dbReference type="Proteomes" id="UP000541352">
    <property type="component" value="Unassembled WGS sequence"/>
</dbReference>
<dbReference type="AlphaFoldDB" id="A0A7W6ENH2"/>
<keyword evidence="6" id="KW-0732">Signal</keyword>
<dbReference type="Gene3D" id="2.60.120.260">
    <property type="entry name" value="Galactose-binding domain-like"/>
    <property type="match status" value="1"/>
</dbReference>
<dbReference type="InterPro" id="IPR036097">
    <property type="entry name" value="HisK_dim/P_sf"/>
</dbReference>
<dbReference type="EMBL" id="JACIBY010000001">
    <property type="protein sequence ID" value="MBB3836504.1"/>
    <property type="molecule type" value="Genomic_DNA"/>
</dbReference>
<feature type="chain" id="PRO_5031518747" description="histidine kinase" evidence="6">
    <location>
        <begin position="20"/>
        <end position="730"/>
    </location>
</feature>
<name>A0A7W6ENH2_9BACT</name>
<dbReference type="SUPFAM" id="SSF55874">
    <property type="entry name" value="ATPase domain of HSP90 chaperone/DNA topoisomerase II/histidine kinase"/>
    <property type="match status" value="1"/>
</dbReference>
<dbReference type="InterPro" id="IPR004358">
    <property type="entry name" value="Sig_transdc_His_kin-like_C"/>
</dbReference>
<dbReference type="Pfam" id="PF02518">
    <property type="entry name" value="HATPase_c"/>
    <property type="match status" value="1"/>
</dbReference>
<dbReference type="SUPFAM" id="SSF49785">
    <property type="entry name" value="Galactose-binding domain-like"/>
    <property type="match status" value="1"/>
</dbReference>
<feature type="signal peptide" evidence="6">
    <location>
        <begin position="1"/>
        <end position="19"/>
    </location>
</feature>
<reference evidence="8 9" key="1">
    <citation type="submission" date="2020-08" db="EMBL/GenBank/DDBJ databases">
        <title>Genomic Encyclopedia of Type Strains, Phase IV (KMG-IV): sequencing the most valuable type-strain genomes for metagenomic binning, comparative biology and taxonomic classification.</title>
        <authorList>
            <person name="Goeker M."/>
        </authorList>
    </citation>
    <scope>NUCLEOTIDE SEQUENCE [LARGE SCALE GENOMIC DNA]</scope>
    <source>
        <strain evidence="8 9">DSM 17976</strain>
    </source>
</reference>
<comment type="caution">
    <text evidence="8">The sequence shown here is derived from an EMBL/GenBank/DDBJ whole genome shotgun (WGS) entry which is preliminary data.</text>
</comment>
<dbReference type="CDD" id="cd00082">
    <property type="entry name" value="HisKA"/>
    <property type="match status" value="1"/>
</dbReference>
<dbReference type="Gene3D" id="1.10.287.130">
    <property type="match status" value="1"/>
</dbReference>
<dbReference type="SMART" id="SM00387">
    <property type="entry name" value="HATPase_c"/>
    <property type="match status" value="1"/>
</dbReference>
<organism evidence="8 9">
    <name type="scientific">Runella defluvii</name>
    <dbReference type="NCBI Taxonomy" id="370973"/>
    <lineage>
        <taxon>Bacteria</taxon>
        <taxon>Pseudomonadati</taxon>
        <taxon>Bacteroidota</taxon>
        <taxon>Cytophagia</taxon>
        <taxon>Cytophagales</taxon>
        <taxon>Spirosomataceae</taxon>
        <taxon>Runella</taxon>
    </lineage>
</organism>
<accession>A0A7W6ENH2</accession>
<dbReference type="RefSeq" id="WP_229601239.1">
    <property type="nucleotide sequence ID" value="NZ_JACIBY010000001.1"/>
</dbReference>
<proteinExistence type="predicted"/>
<evidence type="ECO:0000256" key="2">
    <source>
        <dbReference type="ARBA" id="ARBA00012438"/>
    </source>
</evidence>
<keyword evidence="3" id="KW-0597">Phosphoprotein</keyword>
<evidence type="ECO:0000259" key="7">
    <source>
        <dbReference type="PROSITE" id="PS50109"/>
    </source>
</evidence>
<dbReference type="PRINTS" id="PR00344">
    <property type="entry name" value="BCTRLSENSOR"/>
</dbReference>
<dbReference type="InterPro" id="IPR003661">
    <property type="entry name" value="HisK_dim/P_dom"/>
</dbReference>
<evidence type="ECO:0000256" key="4">
    <source>
        <dbReference type="SAM" id="Coils"/>
    </source>
</evidence>
<feature type="coiled-coil region" evidence="4">
    <location>
        <begin position="404"/>
        <end position="449"/>
    </location>
</feature>
<evidence type="ECO:0000256" key="1">
    <source>
        <dbReference type="ARBA" id="ARBA00000085"/>
    </source>
</evidence>
<feature type="transmembrane region" description="Helical" evidence="5">
    <location>
        <begin position="223"/>
        <end position="243"/>
    </location>
</feature>
<evidence type="ECO:0000313" key="9">
    <source>
        <dbReference type="Proteomes" id="UP000541352"/>
    </source>
</evidence>
<dbReference type="Pfam" id="PF00512">
    <property type="entry name" value="HisKA"/>
    <property type="match status" value="1"/>
</dbReference>
<dbReference type="PROSITE" id="PS50109">
    <property type="entry name" value="HIS_KIN"/>
    <property type="match status" value="1"/>
</dbReference>
<dbReference type="SMART" id="SM00388">
    <property type="entry name" value="HisKA"/>
    <property type="match status" value="1"/>
</dbReference>
<feature type="transmembrane region" description="Helical" evidence="5">
    <location>
        <begin position="286"/>
        <end position="307"/>
    </location>
</feature>
<comment type="catalytic activity">
    <reaction evidence="1">
        <text>ATP + protein L-histidine = ADP + protein N-phospho-L-histidine.</text>
        <dbReference type="EC" id="2.7.13.3"/>
    </reaction>
</comment>
<evidence type="ECO:0000313" key="8">
    <source>
        <dbReference type="EMBL" id="MBB3836504.1"/>
    </source>
</evidence>
<dbReference type="SUPFAM" id="SSF47384">
    <property type="entry name" value="Homodimeric domain of signal transducing histidine kinase"/>
    <property type="match status" value="1"/>
</dbReference>
<dbReference type="PANTHER" id="PTHR43065">
    <property type="entry name" value="SENSOR HISTIDINE KINASE"/>
    <property type="match status" value="1"/>
</dbReference>
<protein>
    <recommendedName>
        <fullName evidence="2">histidine kinase</fullName>
        <ecNumber evidence="2">2.7.13.3</ecNumber>
    </recommendedName>
</protein>
<evidence type="ECO:0000256" key="5">
    <source>
        <dbReference type="SAM" id="Phobius"/>
    </source>
</evidence>
<keyword evidence="8" id="KW-0808">Transferase</keyword>
<feature type="transmembrane region" description="Helical" evidence="5">
    <location>
        <begin position="258"/>
        <end position="279"/>
    </location>
</feature>
<feature type="domain" description="Histidine kinase" evidence="7">
    <location>
        <begin position="486"/>
        <end position="724"/>
    </location>
</feature>
<feature type="transmembrane region" description="Helical" evidence="5">
    <location>
        <begin position="379"/>
        <end position="404"/>
    </location>
</feature>
<keyword evidence="5" id="KW-0812">Transmembrane</keyword>
<dbReference type="InterPro" id="IPR008979">
    <property type="entry name" value="Galactose-bd-like_sf"/>
</dbReference>
<evidence type="ECO:0000256" key="6">
    <source>
        <dbReference type="SAM" id="SignalP"/>
    </source>
</evidence>
<dbReference type="GO" id="GO:0000155">
    <property type="term" value="F:phosphorelay sensor kinase activity"/>
    <property type="evidence" value="ECO:0007669"/>
    <property type="project" value="InterPro"/>
</dbReference>
<dbReference type="EC" id="2.7.13.3" evidence="2"/>
<feature type="transmembrane region" description="Helical" evidence="5">
    <location>
        <begin position="343"/>
        <end position="367"/>
    </location>
</feature>
<keyword evidence="9" id="KW-1185">Reference proteome</keyword>
<dbReference type="InterPro" id="IPR005467">
    <property type="entry name" value="His_kinase_dom"/>
</dbReference>
<feature type="transmembrane region" description="Helical" evidence="5">
    <location>
        <begin position="196"/>
        <end position="216"/>
    </location>
</feature>
<evidence type="ECO:0000256" key="3">
    <source>
        <dbReference type="ARBA" id="ARBA00022553"/>
    </source>
</evidence>
<keyword evidence="5" id="KW-0472">Membrane</keyword>
<feature type="transmembrane region" description="Helical" evidence="5">
    <location>
        <begin position="313"/>
        <end position="331"/>
    </location>
</feature>
<gene>
    <name evidence="8" type="ORF">FHS57_000486</name>
</gene>
<dbReference type="InterPro" id="IPR003594">
    <property type="entry name" value="HATPase_dom"/>
</dbReference>